<sequence length="91" mass="10518">MATFTNVRHPAVLWAQREAIVYLTIDLHDAQDAKIELKETSIDFKNTTADGSEYAFHLDFYKSIKPEESKKSLTGRKTFLVLEKAEGEWWP</sequence>
<feature type="non-terminal residue" evidence="1">
    <location>
        <position position="91"/>
    </location>
</feature>
<comment type="caution">
    <text evidence="1">The sequence shown here is derived from an EMBL/GenBank/DDBJ whole genome shotgun (WGS) entry which is preliminary data.</text>
</comment>
<keyword evidence="2" id="KW-1185">Reference proteome</keyword>
<gene>
    <name evidence="1" type="primary">wos2_2</name>
    <name evidence="1" type="ORF">LPJ66_005776</name>
</gene>
<dbReference type="Proteomes" id="UP001150581">
    <property type="component" value="Unassembled WGS sequence"/>
</dbReference>
<protein>
    <submittedName>
        <fullName evidence="1">P23 chaperone protein wos2</fullName>
    </submittedName>
</protein>
<organism evidence="1 2">
    <name type="scientific">Kickxella alabastrina</name>
    <dbReference type="NCBI Taxonomy" id="61397"/>
    <lineage>
        <taxon>Eukaryota</taxon>
        <taxon>Fungi</taxon>
        <taxon>Fungi incertae sedis</taxon>
        <taxon>Zoopagomycota</taxon>
        <taxon>Kickxellomycotina</taxon>
        <taxon>Kickxellomycetes</taxon>
        <taxon>Kickxellales</taxon>
        <taxon>Kickxellaceae</taxon>
        <taxon>Kickxella</taxon>
    </lineage>
</organism>
<evidence type="ECO:0000313" key="1">
    <source>
        <dbReference type="EMBL" id="KAJ1893409.1"/>
    </source>
</evidence>
<accession>A0ACC1IE68</accession>
<proteinExistence type="predicted"/>
<name>A0ACC1IE68_9FUNG</name>
<dbReference type="EMBL" id="JANBPG010000840">
    <property type="protein sequence ID" value="KAJ1893409.1"/>
    <property type="molecule type" value="Genomic_DNA"/>
</dbReference>
<reference evidence="1" key="1">
    <citation type="submission" date="2022-07" db="EMBL/GenBank/DDBJ databases">
        <title>Phylogenomic reconstructions and comparative analyses of Kickxellomycotina fungi.</title>
        <authorList>
            <person name="Reynolds N.K."/>
            <person name="Stajich J.E."/>
            <person name="Barry K."/>
            <person name="Grigoriev I.V."/>
            <person name="Crous P."/>
            <person name="Smith M.E."/>
        </authorList>
    </citation>
    <scope>NUCLEOTIDE SEQUENCE</scope>
    <source>
        <strain evidence="1">Benny 63K</strain>
    </source>
</reference>
<evidence type="ECO:0000313" key="2">
    <source>
        <dbReference type="Proteomes" id="UP001150581"/>
    </source>
</evidence>